<evidence type="ECO:0000313" key="1">
    <source>
        <dbReference type="EMBL" id="CCV66320.1"/>
    </source>
</evidence>
<dbReference type="AlphaFoldDB" id="U4KPL7"/>
<protein>
    <submittedName>
        <fullName evidence="1">Uncharacterized protein</fullName>
    </submittedName>
</protein>
<organism evidence="1 2">
    <name type="scientific">Acholeplasma brassicae</name>
    <dbReference type="NCBI Taxonomy" id="61635"/>
    <lineage>
        <taxon>Bacteria</taxon>
        <taxon>Bacillati</taxon>
        <taxon>Mycoplasmatota</taxon>
        <taxon>Mollicutes</taxon>
        <taxon>Acholeplasmatales</taxon>
        <taxon>Acholeplasmataceae</taxon>
        <taxon>Acholeplasma</taxon>
    </lineage>
</organism>
<dbReference type="HOGENOM" id="CLU_1881215_0_0_14"/>
<dbReference type="KEGG" id="abra:BN85312990"/>
<proteinExistence type="predicted"/>
<reference evidence="1 2" key="1">
    <citation type="journal article" date="2013" name="J. Mol. Microbiol. Biotechnol.">
        <title>Analysis of the Complete Genomes of Acholeplasma brassicae , A. palmae and A. laidlawii and Their Comparison to the Obligate Parasites from ' Candidatus Phytoplasma'.</title>
        <authorList>
            <person name="Kube M."/>
            <person name="Siewert C."/>
            <person name="Migdoll A.M."/>
            <person name="Duduk B."/>
            <person name="Holz S."/>
            <person name="Rabus R."/>
            <person name="Seemuller E."/>
            <person name="Mitrovic J."/>
            <person name="Muller I."/>
            <person name="Buttner C."/>
            <person name="Reinhardt R."/>
        </authorList>
    </citation>
    <scope>NUCLEOTIDE SEQUENCE [LARGE SCALE GENOMIC DNA]</scope>
    <source>
        <strain evidence="2">0502</strain>
    </source>
</reference>
<evidence type="ECO:0000313" key="2">
    <source>
        <dbReference type="Proteomes" id="UP000032737"/>
    </source>
</evidence>
<gene>
    <name evidence="1" type="ORF">BN85312990</name>
</gene>
<dbReference type="EMBL" id="FO681348">
    <property type="protein sequence ID" value="CCV66320.1"/>
    <property type="molecule type" value="Genomic_DNA"/>
</dbReference>
<name>U4KPL7_9MOLU</name>
<keyword evidence="2" id="KW-1185">Reference proteome</keyword>
<dbReference type="Proteomes" id="UP000032737">
    <property type="component" value="Chromosome"/>
</dbReference>
<sequence>MEESILKISKKEIVQELKIEISKDFKLETYKLVKKRYLLFNDKPIVKSKINEYLEFISDEFSTKGKYKTIIVVAETNDAFEKKELVYFDNIDTLVVFYLVNSDTGEVYMDDSWTFMLGLNYRKYVRSINKIITGQ</sequence>
<accession>U4KPL7</accession>